<dbReference type="SUPFAM" id="SSF53335">
    <property type="entry name" value="S-adenosyl-L-methionine-dependent methyltransferases"/>
    <property type="match status" value="1"/>
</dbReference>
<evidence type="ECO:0000256" key="2">
    <source>
        <dbReference type="ARBA" id="ARBA00022603"/>
    </source>
</evidence>
<comment type="caution">
    <text evidence="5">The sequence shown here is derived from an EMBL/GenBank/DDBJ whole genome shotgun (WGS) entry which is preliminary data.</text>
</comment>
<accession>A0ABX0Y8Z0</accession>
<proteinExistence type="inferred from homology"/>
<dbReference type="CDD" id="cd02440">
    <property type="entry name" value="AdoMet_MTases"/>
    <property type="match status" value="1"/>
</dbReference>
<protein>
    <submittedName>
        <fullName evidence="5">Class I SAM-dependent methyltransferase</fullName>
    </submittedName>
</protein>
<dbReference type="InterPro" id="IPR013216">
    <property type="entry name" value="Methyltransf_11"/>
</dbReference>
<dbReference type="InterPro" id="IPR029063">
    <property type="entry name" value="SAM-dependent_MTases_sf"/>
</dbReference>
<evidence type="ECO:0000313" key="5">
    <source>
        <dbReference type="EMBL" id="NJC73990.1"/>
    </source>
</evidence>
<dbReference type="RefSeq" id="WP_167928890.1">
    <property type="nucleotide sequence ID" value="NZ_JAATVY010000041.1"/>
</dbReference>
<dbReference type="Proteomes" id="UP000722989">
    <property type="component" value="Unassembled WGS sequence"/>
</dbReference>
<comment type="similarity">
    <text evidence="1">Belongs to the methyltransferase superfamily.</text>
</comment>
<dbReference type="GO" id="GO:0008168">
    <property type="term" value="F:methyltransferase activity"/>
    <property type="evidence" value="ECO:0007669"/>
    <property type="project" value="UniProtKB-KW"/>
</dbReference>
<evidence type="ECO:0000256" key="1">
    <source>
        <dbReference type="ARBA" id="ARBA00008361"/>
    </source>
</evidence>
<keyword evidence="2 5" id="KW-0489">Methyltransferase</keyword>
<sequence>MDSQRWQAHARSFGPAADLYDRVRPRYPVEAIRWILGDAPARVVDLGAGTGILSRQLAGLGYEVIPVEPDAGMRAKMDEAGGAPAAVEGSAEAIPLPDASVDAVVAGQAYHWFDPDKAHPEIARVLKPGGVFGPLWNERDEGVAWVAALSKIIDEQGGGQGGGTQVTPLGPQFTPVERADFRHSVTHTPDTLLDLVRSRSFYLVAEPVKRAAVEAAVQGLCASHPDLAGRAEFELPYVTEAYRTYRIS</sequence>
<dbReference type="PANTHER" id="PTHR44942">
    <property type="entry name" value="METHYLTRANSF_11 DOMAIN-CONTAINING PROTEIN"/>
    <property type="match status" value="1"/>
</dbReference>
<dbReference type="GO" id="GO:0032259">
    <property type="term" value="P:methylation"/>
    <property type="evidence" value="ECO:0007669"/>
    <property type="project" value="UniProtKB-KW"/>
</dbReference>
<evidence type="ECO:0000259" key="4">
    <source>
        <dbReference type="Pfam" id="PF08241"/>
    </source>
</evidence>
<dbReference type="Pfam" id="PF08241">
    <property type="entry name" value="Methyltransf_11"/>
    <property type="match status" value="1"/>
</dbReference>
<dbReference type="InterPro" id="IPR051052">
    <property type="entry name" value="Diverse_substrate_MTase"/>
</dbReference>
<dbReference type="EMBL" id="JAATVY010000041">
    <property type="protein sequence ID" value="NJC73990.1"/>
    <property type="molecule type" value="Genomic_DNA"/>
</dbReference>
<keyword evidence="3" id="KW-0808">Transferase</keyword>
<keyword evidence="6" id="KW-1185">Reference proteome</keyword>
<feature type="domain" description="Methyltransferase type 11" evidence="4">
    <location>
        <begin position="44"/>
        <end position="132"/>
    </location>
</feature>
<organism evidence="5 6">
    <name type="scientific">Planosporangium thailandense</name>
    <dbReference type="NCBI Taxonomy" id="765197"/>
    <lineage>
        <taxon>Bacteria</taxon>
        <taxon>Bacillati</taxon>
        <taxon>Actinomycetota</taxon>
        <taxon>Actinomycetes</taxon>
        <taxon>Micromonosporales</taxon>
        <taxon>Micromonosporaceae</taxon>
        <taxon>Planosporangium</taxon>
    </lineage>
</organism>
<dbReference type="Gene3D" id="3.40.50.150">
    <property type="entry name" value="Vaccinia Virus protein VP39"/>
    <property type="match status" value="1"/>
</dbReference>
<evidence type="ECO:0000256" key="3">
    <source>
        <dbReference type="ARBA" id="ARBA00022679"/>
    </source>
</evidence>
<dbReference type="PANTHER" id="PTHR44942:SF4">
    <property type="entry name" value="METHYLTRANSFERASE TYPE 11 DOMAIN-CONTAINING PROTEIN"/>
    <property type="match status" value="1"/>
</dbReference>
<reference evidence="5 6" key="1">
    <citation type="submission" date="2020-03" db="EMBL/GenBank/DDBJ databases">
        <title>WGS of the type strain of Planosporangium spp.</title>
        <authorList>
            <person name="Thawai C."/>
        </authorList>
    </citation>
    <scope>NUCLEOTIDE SEQUENCE [LARGE SCALE GENOMIC DNA]</scope>
    <source>
        <strain evidence="5 6">TBRC 5610</strain>
    </source>
</reference>
<gene>
    <name evidence="5" type="ORF">HC031_30390</name>
</gene>
<name>A0ABX0Y8Z0_9ACTN</name>
<evidence type="ECO:0000313" key="6">
    <source>
        <dbReference type="Proteomes" id="UP000722989"/>
    </source>
</evidence>